<accession>A0A1H6Z0V9</accession>
<keyword evidence="6" id="KW-0472">Membrane</keyword>
<dbReference type="InterPro" id="IPR051906">
    <property type="entry name" value="TolC-like"/>
</dbReference>
<evidence type="ECO:0000256" key="5">
    <source>
        <dbReference type="ARBA" id="ARBA00022692"/>
    </source>
</evidence>
<evidence type="ECO:0000256" key="8">
    <source>
        <dbReference type="SAM" id="SignalP"/>
    </source>
</evidence>
<dbReference type="SUPFAM" id="SSF56954">
    <property type="entry name" value="Outer membrane efflux proteins (OEP)"/>
    <property type="match status" value="1"/>
</dbReference>
<name>A0A1H6Z0V9_9BACT</name>
<dbReference type="OrthoDB" id="9811587at2"/>
<dbReference type="Gene3D" id="1.20.1600.10">
    <property type="entry name" value="Outer membrane efflux proteins (OEP)"/>
    <property type="match status" value="1"/>
</dbReference>
<dbReference type="RefSeq" id="WP_090338739.1">
    <property type="nucleotide sequence ID" value="NZ_FNXY01000007.1"/>
</dbReference>
<comment type="similarity">
    <text evidence="2">Belongs to the outer membrane factor (OMF) (TC 1.B.17) family.</text>
</comment>
<dbReference type="GO" id="GO:0015288">
    <property type="term" value="F:porin activity"/>
    <property type="evidence" value="ECO:0007669"/>
    <property type="project" value="TreeGrafter"/>
</dbReference>
<evidence type="ECO:0000256" key="1">
    <source>
        <dbReference type="ARBA" id="ARBA00004442"/>
    </source>
</evidence>
<keyword evidence="7" id="KW-0998">Cell outer membrane</keyword>
<dbReference type="GO" id="GO:0015562">
    <property type="term" value="F:efflux transmembrane transporter activity"/>
    <property type="evidence" value="ECO:0007669"/>
    <property type="project" value="InterPro"/>
</dbReference>
<evidence type="ECO:0000256" key="4">
    <source>
        <dbReference type="ARBA" id="ARBA00022452"/>
    </source>
</evidence>
<keyword evidence="4" id="KW-1134">Transmembrane beta strand</keyword>
<comment type="subcellular location">
    <subcellularLocation>
        <location evidence="1">Cell outer membrane</location>
    </subcellularLocation>
</comment>
<dbReference type="STRING" id="408657.SAMN04487995_4697"/>
<evidence type="ECO:0000256" key="6">
    <source>
        <dbReference type="ARBA" id="ARBA00023136"/>
    </source>
</evidence>
<evidence type="ECO:0000313" key="9">
    <source>
        <dbReference type="EMBL" id="SEJ43242.1"/>
    </source>
</evidence>
<dbReference type="PANTHER" id="PTHR30026:SF20">
    <property type="entry name" value="OUTER MEMBRANE PROTEIN TOLC"/>
    <property type="match status" value="1"/>
</dbReference>
<gene>
    <name evidence="9" type="ORF">SAMN04487995_4697</name>
</gene>
<dbReference type="Proteomes" id="UP000199532">
    <property type="component" value="Unassembled WGS sequence"/>
</dbReference>
<feature type="signal peptide" evidence="8">
    <location>
        <begin position="1"/>
        <end position="21"/>
    </location>
</feature>
<keyword evidence="5" id="KW-0812">Transmembrane</keyword>
<dbReference type="GO" id="GO:0009279">
    <property type="term" value="C:cell outer membrane"/>
    <property type="evidence" value="ECO:0007669"/>
    <property type="project" value="UniProtKB-SubCell"/>
</dbReference>
<evidence type="ECO:0000256" key="3">
    <source>
        <dbReference type="ARBA" id="ARBA00022448"/>
    </source>
</evidence>
<reference evidence="9 10" key="1">
    <citation type="submission" date="2016-10" db="EMBL/GenBank/DDBJ databases">
        <authorList>
            <person name="de Groot N.N."/>
        </authorList>
    </citation>
    <scope>NUCLEOTIDE SEQUENCE [LARGE SCALE GENOMIC DNA]</scope>
    <source>
        <strain evidence="9 10">DSM 19938</strain>
    </source>
</reference>
<evidence type="ECO:0000256" key="2">
    <source>
        <dbReference type="ARBA" id="ARBA00007613"/>
    </source>
</evidence>
<dbReference type="AlphaFoldDB" id="A0A1H6Z0V9"/>
<dbReference type="Pfam" id="PF02321">
    <property type="entry name" value="OEP"/>
    <property type="match status" value="2"/>
</dbReference>
<dbReference type="GO" id="GO:1990281">
    <property type="term" value="C:efflux pump complex"/>
    <property type="evidence" value="ECO:0007669"/>
    <property type="project" value="TreeGrafter"/>
</dbReference>
<organism evidence="9 10">
    <name type="scientific">Dyadobacter koreensis</name>
    <dbReference type="NCBI Taxonomy" id="408657"/>
    <lineage>
        <taxon>Bacteria</taxon>
        <taxon>Pseudomonadati</taxon>
        <taxon>Bacteroidota</taxon>
        <taxon>Cytophagia</taxon>
        <taxon>Cytophagales</taxon>
        <taxon>Spirosomataceae</taxon>
        <taxon>Dyadobacter</taxon>
    </lineage>
</organism>
<sequence length="442" mass="50486">MKKRFFSKVLILLTLPLLTQAQTPWSLKSCIDYGLKHFGTVRIAQYQKENARQLSRQALASYLPQISGTGTFDDNLKLQTTALPAGVFGPEPTRIALGSKFQTNFTASAEQAVFDQSLLIGIKANKPNQERAELNEKATQEEIIYQISKSYYSVFVSQQQISLLEDNLKKTQQVLDILKLQRDNGVIQPVDYDRTEVSYNSNKSQLTLAKNKVTLAMNQLKYQMGLNQDQELILQDSLLLTQIPTIQESQFDAKNITDFQLTENELTLNRLDQERIKAGYLPRLSFTARYGQLALTNDFSDSFKNFTGFGAIGLRLNIPIFDGFSRDAQIQQAKIKVMTQEEQQRMNVQSYRLAFNNSQSQLEQARYSTENDDRNVQLARKVYDMTTLQYKQGTAPLTDLINAENSYRQAQTDYVNSLINFYQARLDLEQAQGTLLPFYNQL</sequence>
<dbReference type="InterPro" id="IPR003423">
    <property type="entry name" value="OMP_efflux"/>
</dbReference>
<protein>
    <submittedName>
        <fullName evidence="9">Outer membrane protein TolC</fullName>
    </submittedName>
</protein>
<feature type="chain" id="PRO_5011485589" evidence="8">
    <location>
        <begin position="22"/>
        <end position="442"/>
    </location>
</feature>
<dbReference type="PANTHER" id="PTHR30026">
    <property type="entry name" value="OUTER MEMBRANE PROTEIN TOLC"/>
    <property type="match status" value="1"/>
</dbReference>
<dbReference type="EMBL" id="FNXY01000007">
    <property type="protein sequence ID" value="SEJ43242.1"/>
    <property type="molecule type" value="Genomic_DNA"/>
</dbReference>
<proteinExistence type="inferred from homology"/>
<keyword evidence="8" id="KW-0732">Signal</keyword>
<keyword evidence="10" id="KW-1185">Reference proteome</keyword>
<evidence type="ECO:0000313" key="10">
    <source>
        <dbReference type="Proteomes" id="UP000199532"/>
    </source>
</evidence>
<keyword evidence="3" id="KW-0813">Transport</keyword>
<evidence type="ECO:0000256" key="7">
    <source>
        <dbReference type="ARBA" id="ARBA00023237"/>
    </source>
</evidence>